<evidence type="ECO:0000313" key="3">
    <source>
        <dbReference type="Proteomes" id="UP000094070"/>
    </source>
</evidence>
<dbReference type="EMBL" id="AJYK02000016">
    <property type="protein sequence ID" value="OEF28972.1"/>
    <property type="molecule type" value="Genomic_DNA"/>
</dbReference>
<dbReference type="CDD" id="cd07736">
    <property type="entry name" value="PhnP-like_MBL-fold"/>
    <property type="match status" value="1"/>
</dbReference>
<dbReference type="SMART" id="SM00849">
    <property type="entry name" value="Lactamase_B"/>
    <property type="match status" value="1"/>
</dbReference>
<keyword evidence="3" id="KW-1185">Reference proteome</keyword>
<dbReference type="GO" id="GO:0019700">
    <property type="term" value="P:organic phosphonate catabolic process"/>
    <property type="evidence" value="ECO:0007669"/>
    <property type="project" value="InterPro"/>
</dbReference>
<name>A0A1E5E5I5_9VIBR</name>
<dbReference type="OrthoDB" id="9803916at2"/>
<dbReference type="RefSeq" id="WP_017026502.1">
    <property type="nucleotide sequence ID" value="NZ_AJYK02000016.1"/>
</dbReference>
<dbReference type="NCBIfam" id="TIGR03307">
    <property type="entry name" value="PhnP"/>
    <property type="match status" value="1"/>
</dbReference>
<dbReference type="PANTHER" id="PTHR42663">
    <property type="entry name" value="HYDROLASE C777.06C-RELATED-RELATED"/>
    <property type="match status" value="1"/>
</dbReference>
<reference evidence="2 3" key="1">
    <citation type="journal article" date="2012" name="Science">
        <title>Ecological populations of bacteria act as socially cohesive units of antibiotic production and resistance.</title>
        <authorList>
            <person name="Cordero O.X."/>
            <person name="Wildschutte H."/>
            <person name="Kirkup B."/>
            <person name="Proehl S."/>
            <person name="Ngo L."/>
            <person name="Hussain F."/>
            <person name="Le Roux F."/>
            <person name="Mincer T."/>
            <person name="Polz M.F."/>
        </authorList>
    </citation>
    <scope>NUCLEOTIDE SEQUENCE [LARGE SCALE GENOMIC DNA]</scope>
    <source>
        <strain evidence="2 3">1S-45</strain>
    </source>
</reference>
<dbReference type="eggNOG" id="COG1235">
    <property type="taxonomic scope" value="Bacteria"/>
</dbReference>
<proteinExistence type="predicted"/>
<dbReference type="AlphaFoldDB" id="A0A1E5E5I5"/>
<feature type="domain" description="Metallo-beta-lactamase" evidence="1">
    <location>
        <begin position="36"/>
        <end position="227"/>
    </location>
</feature>
<evidence type="ECO:0000313" key="2">
    <source>
        <dbReference type="EMBL" id="OEF28972.1"/>
    </source>
</evidence>
<evidence type="ECO:0000259" key="1">
    <source>
        <dbReference type="SMART" id="SM00849"/>
    </source>
</evidence>
<dbReference type="PANTHER" id="PTHR42663:SF6">
    <property type="entry name" value="HYDROLASE C777.06C-RELATED"/>
    <property type="match status" value="1"/>
</dbReference>
<sequence length="266" mass="30290">MKFTLLGSGNTGMLPVYGCDCIACQRASEQPQYRRQKTSALIEHNGKQLLLDANCDDLLQRFPSGSIDRILLTHYHMDHVHGLFDLRWGVGERIAVDGPPDEQGCDDLFKHSGLLDFQPPLMAFQTFEWQGIQITPLPMQHSKICFGYCFTYPVQNSSQSQKQQKRLAYLTDTVGLPADTQAWLAQYDIDVLLVDCNHSPKYLALTNHKAKKNHNDLNDVLDIVAAIKPKQTRLIHISHELECWAMRHPEAFNTEYKLGYDGEVFD</sequence>
<gene>
    <name evidence="2" type="ORF">A1QC_14200</name>
</gene>
<dbReference type="Pfam" id="PF12706">
    <property type="entry name" value="Lactamase_B_2"/>
    <property type="match status" value="1"/>
</dbReference>
<accession>A0A1E5E5I5</accession>
<dbReference type="InterPro" id="IPR036866">
    <property type="entry name" value="RibonucZ/Hydroxyglut_hydro"/>
</dbReference>
<dbReference type="InterPro" id="IPR017693">
    <property type="entry name" value="Phosphonate_metab_PhnP"/>
</dbReference>
<organism evidence="2 3">
    <name type="scientific">Vibrio rumoiensis 1S-45</name>
    <dbReference type="NCBI Taxonomy" id="1188252"/>
    <lineage>
        <taxon>Bacteria</taxon>
        <taxon>Pseudomonadati</taxon>
        <taxon>Pseudomonadota</taxon>
        <taxon>Gammaproteobacteria</taxon>
        <taxon>Vibrionales</taxon>
        <taxon>Vibrionaceae</taxon>
        <taxon>Vibrio</taxon>
    </lineage>
</organism>
<dbReference type="STRING" id="1188252.A1QC_14200"/>
<dbReference type="InterPro" id="IPR001279">
    <property type="entry name" value="Metallo-B-lactamas"/>
</dbReference>
<dbReference type="SUPFAM" id="SSF56281">
    <property type="entry name" value="Metallo-hydrolase/oxidoreductase"/>
    <property type="match status" value="1"/>
</dbReference>
<dbReference type="InterPro" id="IPR035682">
    <property type="entry name" value="PhnP_MBL"/>
</dbReference>
<dbReference type="GO" id="GO:0008081">
    <property type="term" value="F:phosphoric diester hydrolase activity"/>
    <property type="evidence" value="ECO:0007669"/>
    <property type="project" value="InterPro"/>
</dbReference>
<dbReference type="Gene3D" id="3.60.15.10">
    <property type="entry name" value="Ribonuclease Z/Hydroxyacylglutathione hydrolase-like"/>
    <property type="match status" value="1"/>
</dbReference>
<dbReference type="Proteomes" id="UP000094070">
    <property type="component" value="Unassembled WGS sequence"/>
</dbReference>
<protein>
    <submittedName>
        <fullName evidence="2">Phosphonate metabolism protein PhnP</fullName>
    </submittedName>
</protein>
<comment type="caution">
    <text evidence="2">The sequence shown here is derived from an EMBL/GenBank/DDBJ whole genome shotgun (WGS) entry which is preliminary data.</text>
</comment>